<evidence type="ECO:0000256" key="1">
    <source>
        <dbReference type="SAM" id="MobiDB-lite"/>
    </source>
</evidence>
<name>A0ABN8M348_9CNID</name>
<feature type="region of interest" description="Disordered" evidence="1">
    <location>
        <begin position="1078"/>
        <end position="1107"/>
    </location>
</feature>
<keyword evidence="3" id="KW-1185">Reference proteome</keyword>
<reference evidence="2 3" key="1">
    <citation type="submission" date="2022-05" db="EMBL/GenBank/DDBJ databases">
        <authorList>
            <consortium name="Genoscope - CEA"/>
            <person name="William W."/>
        </authorList>
    </citation>
    <scope>NUCLEOTIDE SEQUENCE [LARGE SCALE GENOMIC DNA]</scope>
</reference>
<dbReference type="Proteomes" id="UP001159427">
    <property type="component" value="Unassembled WGS sequence"/>
</dbReference>
<evidence type="ECO:0000313" key="3">
    <source>
        <dbReference type="Proteomes" id="UP001159427"/>
    </source>
</evidence>
<feature type="compositionally biased region" description="Basic and acidic residues" evidence="1">
    <location>
        <begin position="1236"/>
        <end position="1251"/>
    </location>
</feature>
<gene>
    <name evidence="2" type="ORF">PEVE_00017079</name>
</gene>
<accession>A0ABN8M348</accession>
<dbReference type="EMBL" id="CALNXI010000236">
    <property type="protein sequence ID" value="CAH3022836.1"/>
    <property type="molecule type" value="Genomic_DNA"/>
</dbReference>
<organism evidence="2 3">
    <name type="scientific">Porites evermanni</name>
    <dbReference type="NCBI Taxonomy" id="104178"/>
    <lineage>
        <taxon>Eukaryota</taxon>
        <taxon>Metazoa</taxon>
        <taxon>Cnidaria</taxon>
        <taxon>Anthozoa</taxon>
        <taxon>Hexacorallia</taxon>
        <taxon>Scleractinia</taxon>
        <taxon>Fungiina</taxon>
        <taxon>Poritidae</taxon>
        <taxon>Porites</taxon>
    </lineage>
</organism>
<evidence type="ECO:0000313" key="2">
    <source>
        <dbReference type="EMBL" id="CAH3022836.1"/>
    </source>
</evidence>
<feature type="region of interest" description="Disordered" evidence="1">
    <location>
        <begin position="1126"/>
        <end position="1169"/>
    </location>
</feature>
<feature type="region of interest" description="Disordered" evidence="1">
    <location>
        <begin position="1204"/>
        <end position="1264"/>
    </location>
</feature>
<feature type="region of interest" description="Disordered" evidence="1">
    <location>
        <begin position="1045"/>
        <end position="1066"/>
    </location>
</feature>
<feature type="compositionally biased region" description="Polar residues" evidence="1">
    <location>
        <begin position="1078"/>
        <end position="1102"/>
    </location>
</feature>
<feature type="compositionally biased region" description="Polar residues" evidence="1">
    <location>
        <begin position="1143"/>
        <end position="1169"/>
    </location>
</feature>
<protein>
    <submittedName>
        <fullName evidence="2">Uncharacterized protein</fullName>
    </submittedName>
</protein>
<comment type="caution">
    <text evidence="2">The sequence shown here is derived from an EMBL/GenBank/DDBJ whole genome shotgun (WGS) entry which is preliminary data.</text>
</comment>
<proteinExistence type="predicted"/>
<feature type="region of interest" description="Disordered" evidence="1">
    <location>
        <begin position="127"/>
        <end position="147"/>
    </location>
</feature>
<feature type="compositionally biased region" description="Polar residues" evidence="1">
    <location>
        <begin position="1204"/>
        <end position="1230"/>
    </location>
</feature>
<sequence length="1332" mass="148053">MSYSSFSDFLNFSREAKNMLSTSSLLKGETGDYSFHADHLHMGTGQQAKSESCVTADSWASCTKTMQSLLEQYMNDPNSLSSFKQIMLAQSTLQTSISDGTENSKERVSCETPPPLLHRPFKRFLVQSDADASSPETKRLRQDNGENYSPSLFKNCSSFQEEMFGKYRSIGSSSKQLRPPPPLMKQTGVESNGLEHYRRSPQDHFIFTKETCKPNAEKNNTIHNGHGSKEISVELSATFSPALKVDPAPREIEGDCMSSHGGYAFDHTSMPKIVAVHSISKKGEDTDEWERNKAFIAKVKGSQAKSERNNSQMVRSASEQIKRLAAQAASNDKDIQPPTVANERKKASEHVSFERYVLYHLLSKYQGNVDKVQHILKQNLLQEWLSYCQGNADPRLQTFSGINVYELRKLYEIWSHLQRTKQPTGSLVHTTSKVQKSSGLQRQDNLVSAQNQPVGFSDSQSPGDLQQFEAAFAMQRQKTENPQNTSICSARDPSKFGQHNTNGVIAGVRMESCSNENSSAKIQEKYSVLSQDSLRGTPRCNSSSSPVVPNLYQNENTTTRTVYSSTYKATPQPSPLRHFSFLNKEKQATCSSTLESYRGSSIIKPSVTKDVPGRLSNQGGAGAFWHNEKHVNMNLLEASQKRLSNSLLQEQERVKRTNTASLTLLRISQEASTPNQNKLLPSGKQPPTLLVKASRSNVLGKVNHGSVQSHHPSKEVCQLRTNITDAVRSQETKANYLWRFKGGKLISDSIDNGETTAEVDIRKKIAEYYSCNIQISQTDVEILDEEHKKVCGAAANGQRCYCILGHKGNLQNTKEKTNPIQGDQNTIKKAEQDSALRALLLQSQGSNMNSKTLSNASINPSTQLHSHNTQGSKKVHESLIERCVHPCTVLQDSPKGRASVDLKVAEDTRKNHVDLTNSFNTSRAYDIQKAMGNTQFSNENAAHCSIDRHYVNWNGETHQTVPSFQDKPSYNSSQSSQGFQLSSPCFSPCNEATGQAYHRQELQSLNAGLINSSAVQESQPCSTSVQITQRNLASNVFNHRLSPYTQPIQNSRASPTVSPQNSQENQLAETCLTKQYSVQQTPLPSNTQPTSPNAQRKQQILNPQKFVSRDINTKLQSEVKCSFTAHNEQHSSASPHCLHSNRAKQQPNPSFHVSSSPVRTQQSFNRCNTPSFVHTSRQCNANVKISQSSQPSVPSVIRIAPKVNKTTIPNEQPASTLNSSLPRTSANKSGLLTVAKFEKSKESEKTKEKQSSFHSPLSPRKPQYNSLHQLAKKIAETRERFQMENIPWKKKILKSLEGVLMKKLKKIEKETGEEADLGMAAIGGDSVSENTT</sequence>
<feature type="region of interest" description="Disordered" evidence="1">
    <location>
        <begin position="848"/>
        <end position="873"/>
    </location>
</feature>
<feature type="compositionally biased region" description="Polar residues" evidence="1">
    <location>
        <begin position="848"/>
        <end position="872"/>
    </location>
</feature>